<evidence type="ECO:0000313" key="1">
    <source>
        <dbReference type="EMBL" id="CAA7386748.1"/>
    </source>
</evidence>
<dbReference type="AlphaFoldDB" id="A0A6N4XLJ8"/>
<organism evidence="1 2">
    <name type="scientific">Chryseobacterium fistulae</name>
    <dbReference type="NCBI Taxonomy" id="2675058"/>
    <lineage>
        <taxon>Bacteria</taxon>
        <taxon>Pseudomonadati</taxon>
        <taxon>Bacteroidota</taxon>
        <taxon>Flavobacteriia</taxon>
        <taxon>Flavobacteriales</taxon>
        <taxon>Weeksellaceae</taxon>
        <taxon>Chryseobacterium group</taxon>
        <taxon>Chryseobacterium</taxon>
    </lineage>
</organism>
<protein>
    <recommendedName>
        <fullName evidence="3">DUF2691 family protein</fullName>
    </recommendedName>
</protein>
<reference evidence="1 2" key="1">
    <citation type="submission" date="2020-01" db="EMBL/GenBank/DDBJ databases">
        <authorList>
            <person name="Rodrigo-Torres L."/>
            <person name="Arahal R. D."/>
            <person name="Lucena T."/>
        </authorList>
    </citation>
    <scope>NUCLEOTIDE SEQUENCE [LARGE SCALE GENOMIC DNA]</scope>
    <source>
        <strain evidence="1 2">CECT 9393</strain>
    </source>
</reference>
<proteinExistence type="predicted"/>
<gene>
    <name evidence="1" type="ORF">CHRY9393_01048</name>
</gene>
<dbReference type="EMBL" id="CACVBY010000016">
    <property type="protein sequence ID" value="CAA7386748.1"/>
    <property type="molecule type" value="Genomic_DNA"/>
</dbReference>
<accession>A0A6N4XLJ8</accession>
<evidence type="ECO:0000313" key="2">
    <source>
        <dbReference type="Proteomes" id="UP000445309"/>
    </source>
</evidence>
<name>A0A6N4XLJ8_9FLAO</name>
<dbReference type="Proteomes" id="UP000445309">
    <property type="component" value="Unassembled WGS sequence"/>
</dbReference>
<sequence length="152" mass="17939">MNWVIRNSTKIKFHTDLSGILKPIWDELSEYKWIITDVDFITDNEISLNFEEDFFVLNSDEFEKLMKSNTQIIWGVIAAVNHEFQINTREISKVSAEDFNVWKNDVFLIPESDLEIIAFDSGYTILKFKNIELSNKFKDYFGKEAIELQKIK</sequence>
<dbReference type="RefSeq" id="WP_162072356.1">
    <property type="nucleotide sequence ID" value="NZ_CACVBY010000016.1"/>
</dbReference>
<keyword evidence="2" id="KW-1185">Reference proteome</keyword>
<evidence type="ECO:0008006" key="3">
    <source>
        <dbReference type="Google" id="ProtNLM"/>
    </source>
</evidence>